<dbReference type="AlphaFoldDB" id="A0A835XLC2"/>
<reference evidence="1" key="1">
    <citation type="journal article" date="2020" name="bioRxiv">
        <title>Comparative genomics of Chlamydomonas.</title>
        <authorList>
            <person name="Craig R.J."/>
            <person name="Hasan A.R."/>
            <person name="Ness R.W."/>
            <person name="Keightley P.D."/>
        </authorList>
    </citation>
    <scope>NUCLEOTIDE SEQUENCE</scope>
    <source>
        <strain evidence="1">CCAP 11/70</strain>
    </source>
</reference>
<dbReference type="EMBL" id="JAEHOE010000188">
    <property type="protein sequence ID" value="KAG2483140.1"/>
    <property type="molecule type" value="Genomic_DNA"/>
</dbReference>
<accession>A0A835XLC2</accession>
<dbReference type="InterPro" id="IPR036514">
    <property type="entry name" value="SGNH_hydro_sf"/>
</dbReference>
<gene>
    <name evidence="1" type="ORF">HYH03_017986</name>
</gene>
<dbReference type="Gene3D" id="3.40.50.1110">
    <property type="entry name" value="SGNH hydrolase"/>
    <property type="match status" value="1"/>
</dbReference>
<organism evidence="1 2">
    <name type="scientific">Edaphochlamys debaryana</name>
    <dbReference type="NCBI Taxonomy" id="47281"/>
    <lineage>
        <taxon>Eukaryota</taxon>
        <taxon>Viridiplantae</taxon>
        <taxon>Chlorophyta</taxon>
        <taxon>core chlorophytes</taxon>
        <taxon>Chlorophyceae</taxon>
        <taxon>CS clade</taxon>
        <taxon>Chlamydomonadales</taxon>
        <taxon>Chlamydomonadales incertae sedis</taxon>
        <taxon>Edaphochlamys</taxon>
    </lineage>
</organism>
<keyword evidence="2" id="KW-1185">Reference proteome</keyword>
<dbReference type="SUPFAM" id="SSF52266">
    <property type="entry name" value="SGNH hydrolase"/>
    <property type="match status" value="1"/>
</dbReference>
<sequence>MKGRWVFNQWPAPEAQDLAVLCLNYATDPATKQRECALNQPNKMYNLPYRKTSLRWLPDGCRPPPPATLVERKPCMRKWLANGKKVCTLGDSHLRYLSRALKYWSESDVGAEFPAYGLDPLDNLKHEDLHMEQVSYYVELWGTLPAEQIQGKLAQCSVVFTSFGSWQMALNASISNYVEQLAAYTQVLARLAQTGVHVVWVGIPAHGFNVARTKPGCTDLRLAPVVATYDRLAYEMVHKYRIPFIDWWEPTVSLLEASQDSAHFSWNSPPGGLLLDKVVQSLCAHTDAHASRYLRI</sequence>
<evidence type="ECO:0000313" key="2">
    <source>
        <dbReference type="Proteomes" id="UP000612055"/>
    </source>
</evidence>
<evidence type="ECO:0000313" key="1">
    <source>
        <dbReference type="EMBL" id="KAG2483140.1"/>
    </source>
</evidence>
<comment type="caution">
    <text evidence="1">The sequence shown here is derived from an EMBL/GenBank/DDBJ whole genome shotgun (WGS) entry which is preliminary data.</text>
</comment>
<name>A0A835XLC2_9CHLO</name>
<dbReference type="Proteomes" id="UP000612055">
    <property type="component" value="Unassembled WGS sequence"/>
</dbReference>
<proteinExistence type="predicted"/>
<protein>
    <submittedName>
        <fullName evidence="1">Uncharacterized protein</fullName>
    </submittedName>
</protein>